<organism evidence="2 3">
    <name type="scientific">Pseudonocardia thermophila</name>
    <dbReference type="NCBI Taxonomy" id="1848"/>
    <lineage>
        <taxon>Bacteria</taxon>
        <taxon>Bacillati</taxon>
        <taxon>Actinomycetota</taxon>
        <taxon>Actinomycetes</taxon>
        <taxon>Pseudonocardiales</taxon>
        <taxon>Pseudonocardiaceae</taxon>
        <taxon>Pseudonocardia</taxon>
    </lineage>
</organism>
<dbReference type="GO" id="GO:0003824">
    <property type="term" value="F:catalytic activity"/>
    <property type="evidence" value="ECO:0007669"/>
    <property type="project" value="UniProtKB-ARBA"/>
</dbReference>
<dbReference type="PANTHER" id="PTHR43459">
    <property type="entry name" value="ENOYL-COA HYDRATASE"/>
    <property type="match status" value="1"/>
</dbReference>
<dbReference type="Pfam" id="PF00378">
    <property type="entry name" value="ECH_1"/>
    <property type="match status" value="1"/>
</dbReference>
<reference evidence="2 3" key="1">
    <citation type="submission" date="2016-11" db="EMBL/GenBank/DDBJ databases">
        <authorList>
            <person name="Jaros S."/>
            <person name="Januszkiewicz K."/>
            <person name="Wedrychowicz H."/>
        </authorList>
    </citation>
    <scope>NUCLEOTIDE SEQUENCE [LARGE SCALE GENOMIC DNA]</scope>
    <source>
        <strain evidence="2 3">DSM 43832</strain>
    </source>
</reference>
<dbReference type="OrthoDB" id="9807606at2"/>
<dbReference type="InterPro" id="IPR001753">
    <property type="entry name" value="Enoyl-CoA_hydra/iso"/>
</dbReference>
<dbReference type="RefSeq" id="WP_084756123.1">
    <property type="nucleotide sequence ID" value="NZ_FRAP01000036.1"/>
</dbReference>
<accession>A0A1M7BFU0</accession>
<dbReference type="SUPFAM" id="SSF52096">
    <property type="entry name" value="ClpP/crotonase"/>
    <property type="match status" value="1"/>
</dbReference>
<evidence type="ECO:0000256" key="1">
    <source>
        <dbReference type="ARBA" id="ARBA00005254"/>
    </source>
</evidence>
<proteinExistence type="inferred from homology"/>
<evidence type="ECO:0000313" key="3">
    <source>
        <dbReference type="Proteomes" id="UP000184363"/>
    </source>
</evidence>
<dbReference type="InterPro" id="IPR014748">
    <property type="entry name" value="Enoyl-CoA_hydra_C"/>
</dbReference>
<dbReference type="AlphaFoldDB" id="A0A1M7BFU0"/>
<dbReference type="Proteomes" id="UP000184363">
    <property type="component" value="Unassembled WGS sequence"/>
</dbReference>
<dbReference type="PANTHER" id="PTHR43459:SF3">
    <property type="entry name" value="ENOYL-COA HYDRATASE ECHA15 (ENOYL HYDRASE) (UNSATURATED ACYL-COA HYDRATASE) (CROTONASE)-RELATED"/>
    <property type="match status" value="1"/>
</dbReference>
<dbReference type="Gene3D" id="1.10.12.10">
    <property type="entry name" value="Lyase 2-enoyl-coa Hydratase, Chain A, domain 2"/>
    <property type="match status" value="1"/>
</dbReference>
<comment type="similarity">
    <text evidence="1">Belongs to the enoyl-CoA hydratase/isomerase family.</text>
</comment>
<dbReference type="InterPro" id="IPR029045">
    <property type="entry name" value="ClpP/crotonase-like_dom_sf"/>
</dbReference>
<dbReference type="EMBL" id="FRAP01000036">
    <property type="protein sequence ID" value="SHL53794.1"/>
    <property type="molecule type" value="Genomic_DNA"/>
</dbReference>
<dbReference type="CDD" id="cd06558">
    <property type="entry name" value="crotonase-like"/>
    <property type="match status" value="1"/>
</dbReference>
<name>A0A1M7BFU0_PSETH</name>
<sequence length="257" mass="28736">MIETYQYYSENFKFERDENGILTVRLNRPEKLNAFLYSMFDEIARLWHDVEEDPDTRVVIITGEGRAFSAGNDLSQPDADFEQTVKLLENGRKRTSRVLAISKPTIAAINGPAVGIGLAVALMCDITIAAEDAVLIEGHTKVGVTAGDHACLIWPLLMGMARAKYYALTSEPITGQDAERMGMVSKAVPKERVYEEAKEVARKLAGMNPRALAWTKRCMNFWLTNNLASYELSTALEMLNFFESDIVAARDEFRGVK</sequence>
<evidence type="ECO:0000313" key="2">
    <source>
        <dbReference type="EMBL" id="SHL53794.1"/>
    </source>
</evidence>
<gene>
    <name evidence="2" type="ORF">SAMN05443637_13612</name>
</gene>
<protein>
    <submittedName>
        <fullName evidence="2">Enoyl-CoA hydratase</fullName>
    </submittedName>
</protein>
<dbReference type="Gene3D" id="3.90.226.10">
    <property type="entry name" value="2-enoyl-CoA Hydratase, Chain A, domain 1"/>
    <property type="match status" value="1"/>
</dbReference>
<dbReference type="STRING" id="1848.SAMN05443637_13612"/>
<keyword evidence="3" id="KW-1185">Reference proteome</keyword>